<accession>A0AAV4LR88</accession>
<gene>
    <name evidence="2" type="ORF">BcabD6B2_18300</name>
</gene>
<evidence type="ECO:0000313" key="3">
    <source>
        <dbReference type="Proteomes" id="UP001497744"/>
    </source>
</evidence>
<reference evidence="2 3" key="1">
    <citation type="submission" date="2021-06" db="EMBL/GenBank/DDBJ databases">
        <title>Genome sequence of Babesia caballi.</title>
        <authorList>
            <person name="Yamagishi J."/>
            <person name="Kidaka T."/>
            <person name="Ochi A."/>
        </authorList>
    </citation>
    <scope>NUCLEOTIDE SEQUENCE [LARGE SCALE GENOMIC DNA]</scope>
    <source>
        <strain evidence="2">USDA-D6B2</strain>
    </source>
</reference>
<sequence>MRSYFDSQGLLPTFVESSRTGAHIAESALNKFSELQQGMTNASSPPVSSATFPYVKFTEALKQEVTKHSSSLPSKCPLSALYHGASCYFQHQQITNAKSAGGTPKTIREMLYFLAALQFSPQYDEFDRYVTGHFKTLTGNKSGKDFELKLQVADSGISTKATEKSGGNTLSAADLKSYITSTFLLPPSLLGWLQEPSTSREPWLYELFCNPAFQFKYPSGAALFSTISNYAYALQFQLSFLYIQCRDTYTKACGWNQCTFGRGVNAAGKGVPSHICKAYNCGDNNVNCSHNGTGGATQCKHNKKDDPTCGTSDNLSPLQAFLTDNLNGFSRGNPGTSDHLAFCSGPMCHVPMGFDGHLKGDKKTGGNLYNALGSFCGGFNTPLRQLSEKLGCLTKRTPRTLGDLFGFAWHLNGQLFNQKFHEPLRAVIQKSTTQTLSTFLTSINALQATSLLSNSIAKLAEVSFWNTPDSYGLASLLAANLFNLNKHCHKEKDGKITHNIGGCTTSPNDMWSLFQPVRAKPIGGSTTDLYDACRKGNCGGYLSPLTHSSGATYAPDHASVYLSWLAYLTDDFHEWFQNLLDEFNNIDCSKTGCRSKAGGKAACTSQHKGTHGTGSDACSCDSVIHCGGVLPVLYRHGFQFYSPHTLSGGNNGTTKRSCDKFHDALSNVLAEGTPLTKLLETIDSFLYAIMWEFFSKLSAFWAVYICIILYTFFFLLDTLRVRSHLHFPSSNRIAPISLLGTGKAPALTKLTKLTYFIP</sequence>
<organism evidence="2 3">
    <name type="scientific">Babesia caballi</name>
    <dbReference type="NCBI Taxonomy" id="5871"/>
    <lineage>
        <taxon>Eukaryota</taxon>
        <taxon>Sar</taxon>
        <taxon>Alveolata</taxon>
        <taxon>Apicomplexa</taxon>
        <taxon>Aconoidasida</taxon>
        <taxon>Piroplasmida</taxon>
        <taxon>Babesiidae</taxon>
        <taxon>Babesia</taxon>
    </lineage>
</organism>
<dbReference type="GeneID" id="94193876"/>
<evidence type="ECO:0000256" key="1">
    <source>
        <dbReference type="SAM" id="Phobius"/>
    </source>
</evidence>
<feature type="transmembrane region" description="Helical" evidence="1">
    <location>
        <begin position="699"/>
        <end position="716"/>
    </location>
</feature>
<keyword evidence="3" id="KW-1185">Reference proteome</keyword>
<dbReference type="RefSeq" id="XP_067714464.1">
    <property type="nucleotide sequence ID" value="XM_067858363.1"/>
</dbReference>
<dbReference type="Proteomes" id="UP001497744">
    <property type="component" value="Unassembled WGS sequence"/>
</dbReference>
<keyword evidence="1" id="KW-0812">Transmembrane</keyword>
<dbReference type="Pfam" id="PF12785">
    <property type="entry name" value="VESA1_N"/>
    <property type="match status" value="1"/>
</dbReference>
<protein>
    <submittedName>
        <fullName evidence="2">Uncharacterized protein</fullName>
    </submittedName>
</protein>
<keyword evidence="1" id="KW-0472">Membrane</keyword>
<dbReference type="EMBL" id="BPLF01000002">
    <property type="protein sequence ID" value="GIX62395.1"/>
    <property type="molecule type" value="Genomic_DNA"/>
</dbReference>
<dbReference type="InterPro" id="IPR024751">
    <property type="entry name" value="VESA1"/>
</dbReference>
<name>A0AAV4LR88_BABCB</name>
<proteinExistence type="predicted"/>
<keyword evidence="1" id="KW-1133">Transmembrane helix</keyword>
<dbReference type="AlphaFoldDB" id="A0AAV4LR88"/>
<comment type="caution">
    <text evidence="2">The sequence shown here is derived from an EMBL/GenBank/DDBJ whole genome shotgun (WGS) entry which is preliminary data.</text>
</comment>
<evidence type="ECO:0000313" key="2">
    <source>
        <dbReference type="EMBL" id="GIX62395.1"/>
    </source>
</evidence>